<keyword evidence="6" id="KW-1185">Reference proteome</keyword>
<keyword evidence="1 2" id="KW-0694">RNA-binding</keyword>
<dbReference type="SMART" id="SM00360">
    <property type="entry name" value="RRM"/>
    <property type="match status" value="1"/>
</dbReference>
<dbReference type="PANTHER" id="PTHR10501">
    <property type="entry name" value="U1 SMALL NUCLEAR RIBONUCLEOPROTEIN A/U2 SMALL NUCLEAR RIBONUCLEOPROTEIN B"/>
    <property type="match status" value="1"/>
</dbReference>
<evidence type="ECO:0000313" key="5">
    <source>
        <dbReference type="EnsemblPlants" id="ONIVA09G18190.7"/>
    </source>
</evidence>
<dbReference type="GO" id="GO:0003723">
    <property type="term" value="F:RNA binding"/>
    <property type="evidence" value="ECO:0007669"/>
    <property type="project" value="UniProtKB-UniRule"/>
</dbReference>
<organism evidence="5">
    <name type="scientific">Oryza nivara</name>
    <name type="common">Indian wild rice</name>
    <name type="synonym">Oryza sativa f. spontanea</name>
    <dbReference type="NCBI Taxonomy" id="4536"/>
    <lineage>
        <taxon>Eukaryota</taxon>
        <taxon>Viridiplantae</taxon>
        <taxon>Streptophyta</taxon>
        <taxon>Embryophyta</taxon>
        <taxon>Tracheophyta</taxon>
        <taxon>Spermatophyta</taxon>
        <taxon>Magnoliopsida</taxon>
        <taxon>Liliopsida</taxon>
        <taxon>Poales</taxon>
        <taxon>Poaceae</taxon>
        <taxon>BOP clade</taxon>
        <taxon>Oryzoideae</taxon>
        <taxon>Oryzeae</taxon>
        <taxon>Oryzinae</taxon>
        <taxon>Oryza</taxon>
    </lineage>
</organism>
<evidence type="ECO:0000256" key="3">
    <source>
        <dbReference type="SAM" id="MobiDB-lite"/>
    </source>
</evidence>
<dbReference type="Pfam" id="PF00076">
    <property type="entry name" value="RRM_1"/>
    <property type="match status" value="1"/>
</dbReference>
<protein>
    <recommendedName>
        <fullName evidence="4">RRM domain-containing protein</fullName>
    </recommendedName>
</protein>
<feature type="region of interest" description="Disordered" evidence="3">
    <location>
        <begin position="209"/>
        <end position="247"/>
    </location>
</feature>
<dbReference type="Proteomes" id="UP000006591">
    <property type="component" value="Chromosome 9"/>
</dbReference>
<feature type="domain" description="RRM" evidence="4">
    <location>
        <begin position="91"/>
        <end position="165"/>
    </location>
</feature>
<evidence type="ECO:0000313" key="6">
    <source>
        <dbReference type="Proteomes" id="UP000006591"/>
    </source>
</evidence>
<dbReference type="InterPro" id="IPR000504">
    <property type="entry name" value="RRM_dom"/>
</dbReference>
<dbReference type="HOGENOM" id="CLU_1252327_0_0_1"/>
<dbReference type="EnsemblPlants" id="ONIVA09G18190.7">
    <property type="protein sequence ID" value="ONIVA09G18190.7"/>
    <property type="gene ID" value="ONIVA09G18190"/>
</dbReference>
<sequence>MPELRWSCCLCAQAFHLIDMVLQPQQAGPMMPLLAQPPLAMALLYSSFNIWTTLMSYVAGTNQSAIPLGGMARYSVGMDSGNHGATRTESRTLYVEGLPSNCTKREVAHIFRPFSGFREVRMVNKESRHVYNLLCFVDFATPSEARAALETLQGQRGIALRSYVNLRFSVLYVNAKEMARAGLTHKQEPEEGGQLIGVVRRRGRERHALGDAVGSGSGAEKSWAWGRGGGSRVRRRRRPSSAVAGAA</sequence>
<dbReference type="SUPFAM" id="SSF54928">
    <property type="entry name" value="RNA-binding domain, RBD"/>
    <property type="match status" value="1"/>
</dbReference>
<dbReference type="InterPro" id="IPR035979">
    <property type="entry name" value="RBD_domain_sf"/>
</dbReference>
<dbReference type="AlphaFoldDB" id="A0A0E0IMN4"/>
<reference evidence="5" key="2">
    <citation type="submission" date="2018-04" db="EMBL/GenBank/DDBJ databases">
        <title>OnivRS2 (Oryza nivara Reference Sequence Version 2).</title>
        <authorList>
            <person name="Zhang J."/>
            <person name="Kudrna D."/>
            <person name="Lee S."/>
            <person name="Talag J."/>
            <person name="Rajasekar S."/>
            <person name="Welchert J."/>
            <person name="Hsing Y.-I."/>
            <person name="Wing R.A."/>
        </authorList>
    </citation>
    <scope>NUCLEOTIDE SEQUENCE [LARGE SCALE GENOMIC DNA]</scope>
    <source>
        <strain evidence="5">SL10</strain>
    </source>
</reference>
<evidence type="ECO:0000256" key="1">
    <source>
        <dbReference type="ARBA" id="ARBA00022884"/>
    </source>
</evidence>
<evidence type="ECO:0000259" key="4">
    <source>
        <dbReference type="PROSITE" id="PS50102"/>
    </source>
</evidence>
<name>A0A0E0IMN4_ORYNI</name>
<dbReference type="Gene3D" id="3.30.70.330">
    <property type="match status" value="1"/>
</dbReference>
<dbReference type="PROSITE" id="PS50102">
    <property type="entry name" value="RRM"/>
    <property type="match status" value="1"/>
</dbReference>
<proteinExistence type="predicted"/>
<dbReference type="CDD" id="cd21618">
    <property type="entry name" value="RRM_AtNSRA_like"/>
    <property type="match status" value="1"/>
</dbReference>
<evidence type="ECO:0000256" key="2">
    <source>
        <dbReference type="PROSITE-ProRule" id="PRU00176"/>
    </source>
</evidence>
<dbReference type="InterPro" id="IPR012677">
    <property type="entry name" value="Nucleotide-bd_a/b_plait_sf"/>
</dbReference>
<reference evidence="5" key="1">
    <citation type="submission" date="2015-04" db="UniProtKB">
        <authorList>
            <consortium name="EnsemblPlants"/>
        </authorList>
    </citation>
    <scope>IDENTIFICATION</scope>
    <source>
        <strain evidence="5">SL10</strain>
    </source>
</reference>
<dbReference type="Gramene" id="ONIVA09G18190.7">
    <property type="protein sequence ID" value="ONIVA09G18190.7"/>
    <property type="gene ID" value="ONIVA09G18190"/>
</dbReference>
<accession>A0A0E0IMN4</accession>